<dbReference type="InterPro" id="IPR001128">
    <property type="entry name" value="Cyt_P450"/>
</dbReference>
<evidence type="ECO:0000256" key="3">
    <source>
        <dbReference type="ARBA" id="ARBA00022723"/>
    </source>
</evidence>
<keyword evidence="5 8" id="KW-0472">Membrane</keyword>
<comment type="cofactor">
    <cofactor evidence="6">
        <name>heme</name>
        <dbReference type="ChEBI" id="CHEBI:30413"/>
    </cofactor>
</comment>
<dbReference type="HOGENOM" id="CLU_001570_10_1_1"/>
<dbReference type="InterPro" id="IPR036396">
    <property type="entry name" value="Cyt_P450_sf"/>
</dbReference>
<keyword evidence="3 6" id="KW-0479">Metal-binding</keyword>
<evidence type="ECO:0000256" key="5">
    <source>
        <dbReference type="ARBA" id="ARBA00023136"/>
    </source>
</evidence>
<evidence type="ECO:0000313" key="9">
    <source>
        <dbReference type="EnsemblPlants" id="OB10G22600.1"/>
    </source>
</evidence>
<keyword evidence="7" id="KW-0503">Monooxygenase</keyword>
<dbReference type="AlphaFoldDB" id="J3N412"/>
<dbReference type="PANTHER" id="PTHR24298:SF366">
    <property type="entry name" value="OS06G0328900 PROTEIN"/>
    <property type="match status" value="1"/>
</dbReference>
<accession>J3N412</accession>
<dbReference type="Gene3D" id="1.10.630.10">
    <property type="entry name" value="Cytochrome P450"/>
    <property type="match status" value="2"/>
</dbReference>
<organism evidence="9">
    <name type="scientific">Oryza brachyantha</name>
    <name type="common">malo sina</name>
    <dbReference type="NCBI Taxonomy" id="4533"/>
    <lineage>
        <taxon>Eukaryota</taxon>
        <taxon>Viridiplantae</taxon>
        <taxon>Streptophyta</taxon>
        <taxon>Embryophyta</taxon>
        <taxon>Tracheophyta</taxon>
        <taxon>Spermatophyta</taxon>
        <taxon>Magnoliopsida</taxon>
        <taxon>Liliopsida</taxon>
        <taxon>Poales</taxon>
        <taxon>Poaceae</taxon>
        <taxon>BOP clade</taxon>
        <taxon>Oryzoideae</taxon>
        <taxon>Oryzeae</taxon>
        <taxon>Oryzinae</taxon>
        <taxon>Oryza</taxon>
    </lineage>
</organism>
<dbReference type="PRINTS" id="PR00463">
    <property type="entry name" value="EP450I"/>
</dbReference>
<keyword evidence="6 7" id="KW-0349">Heme</keyword>
<dbReference type="EnsemblPlants" id="OB10G22600.1">
    <property type="protein sequence ID" value="OB10G22600.1"/>
    <property type="gene ID" value="OB10G22600"/>
</dbReference>
<dbReference type="InterPro" id="IPR051103">
    <property type="entry name" value="Plant_metabolite_P450s"/>
</dbReference>
<dbReference type="SUPFAM" id="SSF48264">
    <property type="entry name" value="Cytochrome P450"/>
    <property type="match status" value="1"/>
</dbReference>
<keyword evidence="2 8" id="KW-0812">Transmembrane</keyword>
<feature type="transmembrane region" description="Helical" evidence="8">
    <location>
        <begin position="14"/>
        <end position="32"/>
    </location>
</feature>
<evidence type="ECO:0000256" key="6">
    <source>
        <dbReference type="PIRSR" id="PIRSR602401-1"/>
    </source>
</evidence>
<dbReference type="Gramene" id="OB10G22600.1">
    <property type="protein sequence ID" value="OB10G22600.1"/>
    <property type="gene ID" value="OB10G22600"/>
</dbReference>
<reference evidence="9" key="1">
    <citation type="journal article" date="2013" name="Nat. Commun.">
        <title>Whole-genome sequencing of Oryza brachyantha reveals mechanisms underlying Oryza genome evolution.</title>
        <authorList>
            <person name="Chen J."/>
            <person name="Huang Q."/>
            <person name="Gao D."/>
            <person name="Wang J."/>
            <person name="Lang Y."/>
            <person name="Liu T."/>
            <person name="Li B."/>
            <person name="Bai Z."/>
            <person name="Luis Goicoechea J."/>
            <person name="Liang C."/>
            <person name="Chen C."/>
            <person name="Zhang W."/>
            <person name="Sun S."/>
            <person name="Liao Y."/>
            <person name="Zhang X."/>
            <person name="Yang L."/>
            <person name="Song C."/>
            <person name="Wang M."/>
            <person name="Shi J."/>
            <person name="Liu G."/>
            <person name="Liu J."/>
            <person name="Zhou H."/>
            <person name="Zhou W."/>
            <person name="Yu Q."/>
            <person name="An N."/>
            <person name="Chen Y."/>
            <person name="Cai Q."/>
            <person name="Wang B."/>
            <person name="Liu B."/>
            <person name="Min J."/>
            <person name="Huang Y."/>
            <person name="Wu H."/>
            <person name="Li Z."/>
            <person name="Zhang Y."/>
            <person name="Yin Y."/>
            <person name="Song W."/>
            <person name="Jiang J."/>
            <person name="Jackson S.A."/>
            <person name="Wing R.A."/>
            <person name="Wang J."/>
            <person name="Chen M."/>
        </authorList>
    </citation>
    <scope>NUCLEOTIDE SEQUENCE [LARGE SCALE GENOMIC DNA]</scope>
    <source>
        <strain evidence="9">cv. IRGC 101232</strain>
    </source>
</reference>
<sequence>MAVGSSLPCDSPPLLLSFAIMVATVLCVFGRLRASKRPWNWKWNTAAVSRDAVLRLVGIRLGDVRTVVVRDGAVAHEFLSFLSKARVFGTFQKVARLVYRDRWKKLVHYRRRQQEMYLPLIRARKEQRRTQGTTSPSSSSTAYVDTLLDLEVPAADGEAGRRKLTEGEMVGLVSEYLGATTGTVLAELEYILANLILRPDVQSRLRAERHMGCDVVLGDDTHAAQGSVVSFAIEEIGRDNEIWASAQEFRPERFMPGGEGEGVRLALGSKHQEEATKVVKMMPFGAGRRRCPGMGYAMLHLEYFLASLVAAFEWRRAPGEDGEVDLTADYGFITAMQRPLRALVVPRTPPANARSCVGVAVN</sequence>
<dbReference type="GO" id="GO:0020037">
    <property type="term" value="F:heme binding"/>
    <property type="evidence" value="ECO:0007669"/>
    <property type="project" value="InterPro"/>
</dbReference>
<dbReference type="GO" id="GO:0016020">
    <property type="term" value="C:membrane"/>
    <property type="evidence" value="ECO:0007669"/>
    <property type="project" value="UniProtKB-SubCell"/>
</dbReference>
<keyword evidence="6 7" id="KW-0408">Iron</keyword>
<dbReference type="Pfam" id="PF00067">
    <property type="entry name" value="p450"/>
    <property type="match status" value="2"/>
</dbReference>
<name>J3N412_ORYBR</name>
<dbReference type="PANTHER" id="PTHR24298">
    <property type="entry name" value="FLAVONOID 3'-MONOOXYGENASE-RELATED"/>
    <property type="match status" value="1"/>
</dbReference>
<dbReference type="GO" id="GO:0016709">
    <property type="term" value="F:oxidoreductase activity, acting on paired donors, with incorporation or reduction of molecular oxygen, NAD(P)H as one donor, and incorporation of one atom of oxygen"/>
    <property type="evidence" value="ECO:0007669"/>
    <property type="project" value="TreeGrafter"/>
</dbReference>
<evidence type="ECO:0000313" key="10">
    <source>
        <dbReference type="Proteomes" id="UP000006038"/>
    </source>
</evidence>
<evidence type="ECO:0000256" key="1">
    <source>
        <dbReference type="ARBA" id="ARBA00004167"/>
    </source>
</evidence>
<comment type="subcellular location">
    <subcellularLocation>
        <location evidence="1">Membrane</location>
        <topology evidence="1">Single-pass membrane protein</topology>
    </subcellularLocation>
</comment>
<comment type="similarity">
    <text evidence="7">Belongs to the cytochrome P450 family.</text>
</comment>
<proteinExistence type="inferred from homology"/>
<dbReference type="InterPro" id="IPR002401">
    <property type="entry name" value="Cyt_P450_E_grp-I"/>
</dbReference>
<evidence type="ECO:0008006" key="11">
    <source>
        <dbReference type="Google" id="ProtNLM"/>
    </source>
</evidence>
<protein>
    <recommendedName>
        <fullName evidence="11">Cytochrome P450 89A2</fullName>
    </recommendedName>
</protein>
<keyword evidence="7" id="KW-0560">Oxidoreductase</keyword>
<keyword evidence="10" id="KW-1185">Reference proteome</keyword>
<dbReference type="OMA" id="PANARSC"/>
<dbReference type="Proteomes" id="UP000006038">
    <property type="component" value="Chromosome 10"/>
</dbReference>
<dbReference type="InterPro" id="IPR017972">
    <property type="entry name" value="Cyt_P450_CS"/>
</dbReference>
<evidence type="ECO:0000256" key="7">
    <source>
        <dbReference type="RuleBase" id="RU000461"/>
    </source>
</evidence>
<reference evidence="9" key="2">
    <citation type="submission" date="2013-04" db="UniProtKB">
        <authorList>
            <consortium name="EnsemblPlants"/>
        </authorList>
    </citation>
    <scope>IDENTIFICATION</scope>
</reference>
<evidence type="ECO:0000256" key="4">
    <source>
        <dbReference type="ARBA" id="ARBA00022989"/>
    </source>
</evidence>
<dbReference type="PROSITE" id="PS00086">
    <property type="entry name" value="CYTOCHROME_P450"/>
    <property type="match status" value="1"/>
</dbReference>
<evidence type="ECO:0000256" key="8">
    <source>
        <dbReference type="SAM" id="Phobius"/>
    </source>
</evidence>
<dbReference type="GO" id="GO:0005506">
    <property type="term" value="F:iron ion binding"/>
    <property type="evidence" value="ECO:0007669"/>
    <property type="project" value="InterPro"/>
</dbReference>
<feature type="binding site" description="axial binding residue" evidence="6">
    <location>
        <position position="291"/>
    </location>
    <ligand>
        <name>heme</name>
        <dbReference type="ChEBI" id="CHEBI:30413"/>
    </ligand>
    <ligandPart>
        <name>Fe</name>
        <dbReference type="ChEBI" id="CHEBI:18248"/>
    </ligandPart>
</feature>
<keyword evidence="4 8" id="KW-1133">Transmembrane helix</keyword>
<dbReference type="eggNOG" id="KOG0156">
    <property type="taxonomic scope" value="Eukaryota"/>
</dbReference>
<evidence type="ECO:0000256" key="2">
    <source>
        <dbReference type="ARBA" id="ARBA00022692"/>
    </source>
</evidence>